<dbReference type="eggNOG" id="COG3682">
    <property type="taxonomic scope" value="Bacteria"/>
</dbReference>
<feature type="compositionally biased region" description="Basic and acidic residues" evidence="5">
    <location>
        <begin position="126"/>
        <end position="140"/>
    </location>
</feature>
<dbReference type="InterPro" id="IPR036390">
    <property type="entry name" value="WH_DNA-bd_sf"/>
</dbReference>
<dbReference type="EMBL" id="MPOG01000014">
    <property type="protein sequence ID" value="OOH94489.1"/>
    <property type="molecule type" value="Genomic_DNA"/>
</dbReference>
<evidence type="ECO:0000313" key="7">
    <source>
        <dbReference type="Proteomes" id="UP000188947"/>
    </source>
</evidence>
<gene>
    <name evidence="6" type="ORF">BMF97_13000</name>
</gene>
<dbReference type="GO" id="GO:0003677">
    <property type="term" value="F:DNA binding"/>
    <property type="evidence" value="ECO:0007669"/>
    <property type="project" value="UniProtKB-KW"/>
</dbReference>
<evidence type="ECO:0000313" key="6">
    <source>
        <dbReference type="EMBL" id="OOH94489.1"/>
    </source>
</evidence>
<keyword evidence="2" id="KW-0805">Transcription regulation</keyword>
<dbReference type="Gene3D" id="1.10.10.10">
    <property type="entry name" value="Winged helix-like DNA-binding domain superfamily/Winged helix DNA-binding domain"/>
    <property type="match status" value="1"/>
</dbReference>
<feature type="region of interest" description="Disordered" evidence="5">
    <location>
        <begin position="120"/>
        <end position="164"/>
    </location>
</feature>
<organism evidence="6 7">
    <name type="scientific">Elizabethkingia meningoseptica</name>
    <name type="common">Chryseobacterium meningosepticum</name>
    <dbReference type="NCBI Taxonomy" id="238"/>
    <lineage>
        <taxon>Bacteria</taxon>
        <taxon>Pseudomonadati</taxon>
        <taxon>Bacteroidota</taxon>
        <taxon>Flavobacteriia</taxon>
        <taxon>Flavobacteriales</taxon>
        <taxon>Weeksellaceae</taxon>
        <taxon>Elizabethkingia</taxon>
    </lineage>
</organism>
<proteinExistence type="inferred from homology"/>
<accession>A0A1V3TYL8</accession>
<dbReference type="OrthoDB" id="1098508at2"/>
<evidence type="ECO:0000256" key="3">
    <source>
        <dbReference type="ARBA" id="ARBA00023125"/>
    </source>
</evidence>
<reference evidence="6 7" key="1">
    <citation type="submission" date="2016-11" db="EMBL/GenBank/DDBJ databases">
        <title>Genome sequence and comparative genomic analysis of clinical strain Elizabethkingia meningoseptica 61421 PRCM.</title>
        <authorList>
            <person name="Wang M."/>
            <person name="Hu S."/>
            <person name="Cao L."/>
            <person name="Jiang T."/>
            <person name="Zhou Y."/>
            <person name="Ming D."/>
        </authorList>
    </citation>
    <scope>NUCLEOTIDE SEQUENCE [LARGE SCALE GENOMIC DNA]</scope>
    <source>
        <strain evidence="6 7">61421 PRCM</strain>
    </source>
</reference>
<protein>
    <submittedName>
        <fullName evidence="6">Penicillinase repressor</fullName>
    </submittedName>
</protein>
<dbReference type="InterPro" id="IPR005650">
    <property type="entry name" value="BlaI_family"/>
</dbReference>
<keyword evidence="3" id="KW-0238">DNA-binding</keyword>
<evidence type="ECO:0000256" key="1">
    <source>
        <dbReference type="ARBA" id="ARBA00011046"/>
    </source>
</evidence>
<comment type="similarity">
    <text evidence="1">Belongs to the BlaI transcriptional regulatory family.</text>
</comment>
<comment type="caution">
    <text evidence="6">The sequence shown here is derived from an EMBL/GenBank/DDBJ whole genome shotgun (WGS) entry which is preliminary data.</text>
</comment>
<dbReference type="KEGG" id="emg:BBD33_10005"/>
<evidence type="ECO:0000256" key="5">
    <source>
        <dbReference type="SAM" id="MobiDB-lite"/>
    </source>
</evidence>
<keyword evidence="4" id="KW-0804">Transcription</keyword>
<dbReference type="RefSeq" id="WP_016198694.1">
    <property type="nucleotide sequence ID" value="NZ_CP014338.1"/>
</dbReference>
<dbReference type="InterPro" id="IPR036388">
    <property type="entry name" value="WH-like_DNA-bd_sf"/>
</dbReference>
<dbReference type="Proteomes" id="UP000188947">
    <property type="component" value="Unassembled WGS sequence"/>
</dbReference>
<evidence type="ECO:0000256" key="4">
    <source>
        <dbReference type="ARBA" id="ARBA00023163"/>
    </source>
</evidence>
<dbReference type="GeneID" id="48542646"/>
<keyword evidence="7" id="KW-1185">Reference proteome</keyword>
<dbReference type="SUPFAM" id="SSF46785">
    <property type="entry name" value="Winged helix' DNA-binding domain"/>
    <property type="match status" value="1"/>
</dbReference>
<sequence length="164" mass="19005">MKSLTPAEETLMHALWTIEKGFLKDIMEAYPDPKPHHNTVATVLKILVEKGFLKVKPFGRLHRYEIRVSKEQYYQQLLRLFIEEYYQASPELLLAEMFRLELLNKDSLTPYIATTAVTTPEPETVSVKKEKEQPKKVKAEKVKKKKKEKSKKKKSGVKSTDITG</sequence>
<dbReference type="Pfam" id="PF03965">
    <property type="entry name" value="Penicillinase_R"/>
    <property type="match status" value="1"/>
</dbReference>
<dbReference type="STRING" id="238.BBD35_12320"/>
<feature type="compositionally biased region" description="Basic residues" evidence="5">
    <location>
        <begin position="141"/>
        <end position="156"/>
    </location>
</feature>
<dbReference type="AlphaFoldDB" id="A0A1V3TYL8"/>
<name>A0A1V3TYL8_ELIME</name>
<dbReference type="GO" id="GO:0045892">
    <property type="term" value="P:negative regulation of DNA-templated transcription"/>
    <property type="evidence" value="ECO:0007669"/>
    <property type="project" value="InterPro"/>
</dbReference>
<evidence type="ECO:0000256" key="2">
    <source>
        <dbReference type="ARBA" id="ARBA00023015"/>
    </source>
</evidence>